<evidence type="ECO:0000256" key="7">
    <source>
        <dbReference type="ARBA" id="ARBA00034538"/>
    </source>
</evidence>
<dbReference type="RefSeq" id="WP_017548533.1">
    <property type="nucleotide sequence ID" value="NZ_LAYZ01000001.1"/>
</dbReference>
<evidence type="ECO:0000256" key="8">
    <source>
        <dbReference type="HAMAP-Rule" id="MF_00621"/>
    </source>
</evidence>
<dbReference type="InterPro" id="IPR029016">
    <property type="entry name" value="GAF-like_dom_sf"/>
</dbReference>
<dbReference type="AlphaFoldDB" id="A0A0M2SQQ2"/>
<dbReference type="GO" id="GO:0005525">
    <property type="term" value="F:GTP binding"/>
    <property type="evidence" value="ECO:0007669"/>
    <property type="project" value="InterPro"/>
</dbReference>
<dbReference type="GO" id="GO:0032993">
    <property type="term" value="C:protein-DNA complex"/>
    <property type="evidence" value="ECO:0007669"/>
    <property type="project" value="UniProtKB-ARBA"/>
</dbReference>
<evidence type="ECO:0000256" key="6">
    <source>
        <dbReference type="ARBA" id="ARBA00023163"/>
    </source>
</evidence>
<dbReference type="Gene3D" id="3.30.450.40">
    <property type="match status" value="1"/>
</dbReference>
<comment type="subcellular location">
    <subcellularLocation>
        <location evidence="1 8">Cytoplasm</location>
    </subcellularLocation>
</comment>
<feature type="DNA-binding region" description="H-T-H motif" evidence="8">
    <location>
        <begin position="202"/>
        <end position="221"/>
    </location>
</feature>
<dbReference type="PANTHER" id="PTHR40062">
    <property type="entry name" value="GTP-SENSING TRANSCRIPTIONAL PLEIOTROPIC REPRESSOR CODY"/>
    <property type="match status" value="1"/>
</dbReference>
<evidence type="ECO:0000313" key="12">
    <source>
        <dbReference type="Proteomes" id="UP000034287"/>
    </source>
</evidence>
<name>A0A0M2SQQ2_9STAP</name>
<dbReference type="Pfam" id="PF08222">
    <property type="entry name" value="HTH_CodY"/>
    <property type="match status" value="1"/>
</dbReference>
<keyword evidence="4 8" id="KW-0805">Transcription regulation</keyword>
<dbReference type="FunFam" id="3.30.450.40:FF:000003">
    <property type="entry name" value="GTP-sensing transcriptional pleiotropic repressor CodY"/>
    <property type="match status" value="1"/>
</dbReference>
<evidence type="ECO:0000256" key="5">
    <source>
        <dbReference type="ARBA" id="ARBA00023125"/>
    </source>
</evidence>
<keyword evidence="2 8" id="KW-0963">Cytoplasm</keyword>
<dbReference type="InterPro" id="IPR010312">
    <property type="entry name" value="Transc_reg_CodY_N"/>
</dbReference>
<evidence type="ECO:0000256" key="4">
    <source>
        <dbReference type="ARBA" id="ARBA00023015"/>
    </source>
</evidence>
<comment type="caution">
    <text evidence="11">The sequence shown here is derived from an EMBL/GenBank/DDBJ whole genome shotgun (WGS) entry which is preliminary data.</text>
</comment>
<dbReference type="FunFam" id="1.10.10.10:FF:000034">
    <property type="entry name" value="GTP-sensing transcriptional pleiotropic repressor CodY"/>
    <property type="match status" value="1"/>
</dbReference>
<keyword evidence="3 8" id="KW-0678">Repressor</keyword>
<sequence>MNSLLQKTREINKLIQGNKGIKVDFKEVSEIVSSVLVCNAFIVSRKGKVLGFGVNSEITNPRIREMLENRRFPDEYVSKIMKLDETHENIKFEDPMTIFPAEDSFQDSETCIVPISGGGERLGTLILGRVTEAFSEDDLVLAEYAGTVVGMEVLREKQEEIEKKARDKASIAMAIRSLSYSEREAIEHIFEELDADEGLLVASKVADRVGITRSVIVNALRKLESAGVIESRSLGMKGTFIKVKKEDFLPELRKES</sequence>
<dbReference type="GO" id="GO:0000976">
    <property type="term" value="F:transcription cis-regulatory region binding"/>
    <property type="evidence" value="ECO:0007669"/>
    <property type="project" value="UniProtKB-ARBA"/>
</dbReference>
<reference evidence="11 12" key="1">
    <citation type="submission" date="2015-04" db="EMBL/GenBank/DDBJ databases">
        <title>Taxonomic description and genome sequence of Salinicoccus sediminis sp. nov., a novel hyper halotolerant bacterium isolated from marine sediment.</title>
        <authorList>
            <person name="Mathan Kumar R."/>
            <person name="Kaur G."/>
            <person name="Kumar N."/>
            <person name="Kumar A."/>
            <person name="Singh N.K."/>
            <person name="Kaur N."/>
            <person name="Mayilraj S."/>
        </authorList>
    </citation>
    <scope>NUCLEOTIDE SEQUENCE [LARGE SCALE GENOMIC DNA]</scope>
    <source>
        <strain evidence="11 12">SV-16</strain>
    </source>
</reference>
<dbReference type="InterPro" id="IPR036390">
    <property type="entry name" value="WH_DNA-bd_sf"/>
</dbReference>
<dbReference type="NCBIfam" id="TIGR02787">
    <property type="entry name" value="codY_Gpos"/>
    <property type="match status" value="1"/>
</dbReference>
<evidence type="ECO:0000256" key="1">
    <source>
        <dbReference type="ARBA" id="ARBA00004496"/>
    </source>
</evidence>
<dbReference type="InterPro" id="IPR013198">
    <property type="entry name" value="GTP_trans_reg_CodY_C"/>
</dbReference>
<dbReference type="STRING" id="1432562.WN59_00210"/>
<feature type="region of interest" description="GAF domain" evidence="8">
    <location>
        <begin position="1"/>
        <end position="154"/>
    </location>
</feature>
<dbReference type="Pfam" id="PF06018">
    <property type="entry name" value="CodY"/>
    <property type="match status" value="1"/>
</dbReference>
<evidence type="ECO:0000259" key="10">
    <source>
        <dbReference type="Pfam" id="PF08222"/>
    </source>
</evidence>
<dbReference type="PANTHER" id="PTHR40062:SF1">
    <property type="entry name" value="GLOBAL TRANSCRIPTIONAL REGULATOR CODY"/>
    <property type="match status" value="1"/>
</dbReference>
<comment type="similarity">
    <text evidence="8">Belongs to the CodY family.</text>
</comment>
<evidence type="ECO:0000313" key="11">
    <source>
        <dbReference type="EMBL" id="KKK35302.1"/>
    </source>
</evidence>
<feature type="domain" description="Global transcriptional regulator CodY C-terminal" evidence="10">
    <location>
        <begin position="197"/>
        <end position="253"/>
    </location>
</feature>
<dbReference type="HAMAP" id="MF_00621">
    <property type="entry name" value="HTH_type_CodY"/>
    <property type="match status" value="1"/>
</dbReference>
<dbReference type="Proteomes" id="UP000034287">
    <property type="component" value="Unassembled WGS sequence"/>
</dbReference>
<keyword evidence="12" id="KW-1185">Reference proteome</keyword>
<comment type="function">
    <text evidence="8">DNA-binding global transcriptional regulator which is involved in the adaptive response to starvation and acts by directly or indirectly controlling the expression of numerous genes in response to nutrient availability. During rapid exponential growth, CodY is highly active and represses genes whose products allow adaptation to nutrient depletion.</text>
</comment>
<feature type="domain" description="Global transcriptional regulator CodY N-terminal" evidence="9">
    <location>
        <begin position="3"/>
        <end position="177"/>
    </location>
</feature>
<dbReference type="NCBIfam" id="NF003170">
    <property type="entry name" value="PRK04158.1"/>
    <property type="match status" value="1"/>
</dbReference>
<accession>A0A0M2SQQ2</accession>
<evidence type="ECO:0000256" key="2">
    <source>
        <dbReference type="ARBA" id="ARBA00022490"/>
    </source>
</evidence>
<dbReference type="PIRSF" id="PIRSF011572">
    <property type="entry name" value="GTP_sensing_CodY"/>
    <property type="match status" value="1"/>
</dbReference>
<proteinExistence type="inferred from homology"/>
<dbReference type="EMBL" id="LAYZ01000001">
    <property type="protein sequence ID" value="KKK35302.1"/>
    <property type="molecule type" value="Genomic_DNA"/>
</dbReference>
<gene>
    <name evidence="8" type="primary">codY</name>
    <name evidence="11" type="ORF">WN59_00210</name>
</gene>
<dbReference type="SUPFAM" id="SSF46785">
    <property type="entry name" value="Winged helix' DNA-binding domain"/>
    <property type="match status" value="1"/>
</dbReference>
<evidence type="ECO:0000259" key="9">
    <source>
        <dbReference type="Pfam" id="PF06018"/>
    </source>
</evidence>
<dbReference type="InterPro" id="IPR014154">
    <property type="entry name" value="CodY"/>
</dbReference>
<dbReference type="OrthoDB" id="2056at2"/>
<dbReference type="Gene3D" id="1.10.10.10">
    <property type="entry name" value="Winged helix-like DNA-binding domain superfamily/Winged helix DNA-binding domain"/>
    <property type="match status" value="1"/>
</dbReference>
<organism evidence="11 12">
    <name type="scientific">Salinicoccus sediminis</name>
    <dbReference type="NCBI Taxonomy" id="1432562"/>
    <lineage>
        <taxon>Bacteria</taxon>
        <taxon>Bacillati</taxon>
        <taxon>Bacillota</taxon>
        <taxon>Bacilli</taxon>
        <taxon>Bacillales</taxon>
        <taxon>Staphylococcaceae</taxon>
        <taxon>Salinicoccus</taxon>
    </lineage>
</organism>
<protein>
    <recommendedName>
        <fullName evidence="7 8">Global transcriptional regulator CodY</fullName>
    </recommendedName>
</protein>
<dbReference type="InterPro" id="IPR036388">
    <property type="entry name" value="WH-like_DNA-bd_sf"/>
</dbReference>
<keyword evidence="5 8" id="KW-0238">DNA-binding</keyword>
<dbReference type="GO" id="GO:0005737">
    <property type="term" value="C:cytoplasm"/>
    <property type="evidence" value="ECO:0007669"/>
    <property type="project" value="UniProtKB-SubCell"/>
</dbReference>
<keyword evidence="6 8" id="KW-0804">Transcription</keyword>
<evidence type="ECO:0000256" key="3">
    <source>
        <dbReference type="ARBA" id="ARBA00022491"/>
    </source>
</evidence>
<dbReference type="GO" id="GO:0001217">
    <property type="term" value="F:DNA-binding transcription repressor activity"/>
    <property type="evidence" value="ECO:0007669"/>
    <property type="project" value="UniProtKB-ARBA"/>
</dbReference>
<dbReference type="PATRIC" id="fig|1432562.3.peg.42"/>